<dbReference type="RefSeq" id="WP_045963286.1">
    <property type="nucleotide sequence ID" value="NZ_JXXW01000019.1"/>
</dbReference>
<dbReference type="InterPro" id="IPR025875">
    <property type="entry name" value="Leu-rich_rpt_4"/>
</dbReference>
<evidence type="ECO:0000256" key="1">
    <source>
        <dbReference type="ARBA" id="ARBA00022614"/>
    </source>
</evidence>
<accession>A0AAQ2ITD7</accession>
<dbReference type="AlphaFoldDB" id="A0AAQ2ITD7"/>
<dbReference type="InterPro" id="IPR001611">
    <property type="entry name" value="Leu-rich_rpt"/>
</dbReference>
<evidence type="ECO:0000256" key="3">
    <source>
        <dbReference type="SAM" id="SignalP"/>
    </source>
</evidence>
<dbReference type="Proteomes" id="UP000305423">
    <property type="component" value="Unassembled WGS sequence"/>
</dbReference>
<organism evidence="4 5">
    <name type="scientific">Pseudoalteromonas piscicida</name>
    <dbReference type="NCBI Taxonomy" id="43662"/>
    <lineage>
        <taxon>Bacteria</taxon>
        <taxon>Pseudomonadati</taxon>
        <taxon>Pseudomonadota</taxon>
        <taxon>Gammaproteobacteria</taxon>
        <taxon>Alteromonadales</taxon>
        <taxon>Pseudoalteromonadaceae</taxon>
        <taxon>Pseudoalteromonas</taxon>
    </lineage>
</organism>
<evidence type="ECO:0000256" key="2">
    <source>
        <dbReference type="ARBA" id="ARBA00022737"/>
    </source>
</evidence>
<dbReference type="SUPFAM" id="SSF52058">
    <property type="entry name" value="L domain-like"/>
    <property type="match status" value="3"/>
</dbReference>
<dbReference type="Pfam" id="PF22352">
    <property type="entry name" value="K319L-like_PKD"/>
    <property type="match status" value="1"/>
</dbReference>
<keyword evidence="2" id="KW-0677">Repeat</keyword>
<keyword evidence="1" id="KW-0433">Leucine-rich repeat</keyword>
<dbReference type="PROSITE" id="PS51257">
    <property type="entry name" value="PROKAR_LIPOPROTEIN"/>
    <property type="match status" value="1"/>
</dbReference>
<dbReference type="PROSITE" id="PS51450">
    <property type="entry name" value="LRR"/>
    <property type="match status" value="1"/>
</dbReference>
<dbReference type="Gene3D" id="3.80.10.10">
    <property type="entry name" value="Ribonuclease Inhibitor"/>
    <property type="match status" value="3"/>
</dbReference>
<protein>
    <submittedName>
        <fullName evidence="4">Uncharacterized protein</fullName>
    </submittedName>
</protein>
<proteinExistence type="predicted"/>
<sequence length="889" mass="97593">MIKNAIYKGIVASLLTSTLAACGGSGSDKSDTPVASTNKAPVIATIAPITAMERDSITAVATVTDEDGAIETLLWEQTAGTTVELTNNTSETLEFRAPDINEATTLTFKLTATDDKGASSSQELTVNLSAYAPLSSLTISDAELAQCLSDTHQDVGISIVECVDYPVATLAGLSGISGLSTVSIKNAELNNLDELAQISTLTVLKLDNAFAAAENSSNNDAHLEQISKLNTLESLSIVEAQESDNYSKRLDFSLLDLSGFEQLHTLEIDNYSDQYETIQLSELPSDKLTRLTLRSLSIDDKSTLKRFSNLQSLSLTYIQDLGSLSFLNSIPNLTALTLNNIEAADSTAIEAKTNLTTLELNRTQIEDFSFLEKFSELEKLGLRSYYSNAEFDVADISGNTKLTSLSLNNLTVDNVSKLSTFTELQSLSLERLNLSSLRFLQMMPKLTSLKLNQLRSVNDLGWLSFTPNLTELYIREMDNSTDFSALSELENMRDLTVYNDYSNFALDTLSKMQALETLNLEVSLFEASNEATLPNLKTLNVKSNRYSNMVNLTNFPALESAELLKEYHYSNETKITTLDSLGVNTSLKSLKFSGFTELEDIAHVSQFENLETLFINYSQAADISEVASLTKLKSLTLNNFSTFFRADMLASLNKLERLEIKSSAIYCDDEELLKSLDGVTTSISNYNCIMKPVDLSLITDEAFKQCIEKRGYQDAVRDTSLSCDGSAIESLNGITQFEAIKALTLSGSVNSALLRDPSLAQLHTLKSLDVYSLTGALTAKATLPQSLTSFELNTNSQTVYDFALFGLPTTLTYLDLDSTKLTNYGSLKDYAELTRLELNYTNISDLSPLFNLTNLKYLSLYGNPNIDCAQVSKLKESLPNIWNISNSCN</sequence>
<name>A0AAQ2ITD7_PSEO7</name>
<dbReference type="Gene3D" id="2.60.40.3010">
    <property type="match status" value="1"/>
</dbReference>
<dbReference type="InterPro" id="IPR032675">
    <property type="entry name" value="LRR_dom_sf"/>
</dbReference>
<keyword evidence="3" id="KW-0732">Signal</keyword>
<evidence type="ECO:0000313" key="5">
    <source>
        <dbReference type="Proteomes" id="UP000305423"/>
    </source>
</evidence>
<dbReference type="PANTHER" id="PTHR47186:SF28">
    <property type="entry name" value="TIR-NBS-LRR TYPE DISEASE RESISTANCE-LIKE PROTEIN"/>
    <property type="match status" value="1"/>
</dbReference>
<dbReference type="PANTHER" id="PTHR47186">
    <property type="entry name" value="LEUCINE-RICH REPEAT-CONTAINING PROTEIN 57"/>
    <property type="match status" value="1"/>
</dbReference>
<evidence type="ECO:0000313" key="4">
    <source>
        <dbReference type="EMBL" id="TMN79239.1"/>
    </source>
</evidence>
<comment type="caution">
    <text evidence="4">The sequence shown here is derived from an EMBL/GenBank/DDBJ whole genome shotgun (WGS) entry which is preliminary data.</text>
</comment>
<reference evidence="4 5" key="1">
    <citation type="submission" date="2017-12" db="EMBL/GenBank/DDBJ databases">
        <authorList>
            <person name="Paulsen S."/>
            <person name="Gram L.K."/>
        </authorList>
    </citation>
    <scope>NUCLEOTIDE SEQUENCE [LARGE SCALE GENOMIC DNA]</scope>
    <source>
        <strain evidence="4 5">S1607</strain>
    </source>
</reference>
<dbReference type="Pfam" id="PF12799">
    <property type="entry name" value="LRR_4"/>
    <property type="match status" value="1"/>
</dbReference>
<feature type="signal peptide" evidence="3">
    <location>
        <begin position="1"/>
        <end position="23"/>
    </location>
</feature>
<feature type="chain" id="PRO_5042982589" evidence="3">
    <location>
        <begin position="24"/>
        <end position="889"/>
    </location>
</feature>
<dbReference type="EMBL" id="PNEL01000016">
    <property type="protein sequence ID" value="TMN79239.1"/>
    <property type="molecule type" value="Genomic_DNA"/>
</dbReference>
<reference evidence="5" key="2">
    <citation type="submission" date="2019-06" db="EMBL/GenBank/DDBJ databases">
        <title>Co-occurence of chitin degradation, pigmentation and bioactivity in marine Pseudoalteromonas.</title>
        <authorList>
            <person name="Sonnenschein E.C."/>
            <person name="Bech P.K."/>
        </authorList>
    </citation>
    <scope>NUCLEOTIDE SEQUENCE [LARGE SCALE GENOMIC DNA]</scope>
    <source>
        <strain evidence="5">S1607</strain>
    </source>
</reference>
<gene>
    <name evidence="4" type="ORF">CWB74_06290</name>
</gene>